<protein>
    <recommendedName>
        <fullName evidence="6">Myb-like domain-containing protein</fullName>
    </recommendedName>
</protein>
<evidence type="ECO:0000313" key="4">
    <source>
        <dbReference type="EMBL" id="KAJ0219013.1"/>
    </source>
</evidence>
<accession>A0A9R1W7Y4</accession>
<proteinExistence type="predicted"/>
<dbReference type="PROSITE" id="PS51029">
    <property type="entry name" value="MADF"/>
    <property type="match status" value="1"/>
</dbReference>
<evidence type="ECO:0000259" key="3">
    <source>
        <dbReference type="PROSITE" id="PS51029"/>
    </source>
</evidence>
<feature type="region of interest" description="Disordered" evidence="1">
    <location>
        <begin position="213"/>
        <end position="347"/>
    </location>
</feature>
<keyword evidence="5" id="KW-1185">Reference proteome</keyword>
<organism evidence="4 5">
    <name type="scientific">Lactuca sativa</name>
    <name type="common">Garden lettuce</name>
    <dbReference type="NCBI Taxonomy" id="4236"/>
    <lineage>
        <taxon>Eukaryota</taxon>
        <taxon>Viridiplantae</taxon>
        <taxon>Streptophyta</taxon>
        <taxon>Embryophyta</taxon>
        <taxon>Tracheophyta</taxon>
        <taxon>Spermatophyta</taxon>
        <taxon>Magnoliopsida</taxon>
        <taxon>eudicotyledons</taxon>
        <taxon>Gunneridae</taxon>
        <taxon>Pentapetalae</taxon>
        <taxon>asterids</taxon>
        <taxon>campanulids</taxon>
        <taxon>Asterales</taxon>
        <taxon>Asteraceae</taxon>
        <taxon>Cichorioideae</taxon>
        <taxon>Cichorieae</taxon>
        <taxon>Lactucinae</taxon>
        <taxon>Lactuca</taxon>
    </lineage>
</organism>
<reference evidence="4 5" key="1">
    <citation type="journal article" date="2017" name="Nat. Commun.">
        <title>Genome assembly with in vitro proximity ligation data and whole-genome triplication in lettuce.</title>
        <authorList>
            <person name="Reyes-Chin-Wo S."/>
            <person name="Wang Z."/>
            <person name="Yang X."/>
            <person name="Kozik A."/>
            <person name="Arikit S."/>
            <person name="Song C."/>
            <person name="Xia L."/>
            <person name="Froenicke L."/>
            <person name="Lavelle D.O."/>
            <person name="Truco M.J."/>
            <person name="Xia R."/>
            <person name="Zhu S."/>
            <person name="Xu C."/>
            <person name="Xu H."/>
            <person name="Xu X."/>
            <person name="Cox K."/>
            <person name="Korf I."/>
            <person name="Meyers B.C."/>
            <person name="Michelmore R.W."/>
        </authorList>
    </citation>
    <scope>NUCLEOTIDE SEQUENCE [LARGE SCALE GENOMIC DNA]</scope>
    <source>
        <strain evidence="5">cv. Salinas</strain>
        <tissue evidence="4">Seedlings</tissue>
    </source>
</reference>
<dbReference type="InterPro" id="IPR044822">
    <property type="entry name" value="Myb_DNA-bind_4"/>
</dbReference>
<dbReference type="SMART" id="SM00595">
    <property type="entry name" value="MADF"/>
    <property type="match status" value="1"/>
</dbReference>
<feature type="compositionally biased region" description="Basic and acidic residues" evidence="1">
    <location>
        <begin position="295"/>
        <end position="320"/>
    </location>
</feature>
<evidence type="ECO:0000259" key="2">
    <source>
        <dbReference type="PROSITE" id="PS50090"/>
    </source>
</evidence>
<dbReference type="EMBL" id="NBSK02000003">
    <property type="protein sequence ID" value="KAJ0219013.1"/>
    <property type="molecule type" value="Genomic_DNA"/>
</dbReference>
<sequence length="416" mass="47324">MSATATAVSAAEKPVRRFPPPCWTQDEALALIQAYRERWYALRRGYLRTADWDAVAEEVGRICPGAVPPKTSAQCRHKMEKLRQRYRAEKQRALSFPGGQFLSTWFYFEAMDSMEKNGSGSNADEETQSGNDLNSSGMKNVNSKNNHQSNAITVSNYGGLHPGRGIRFKPVAADSNLVTIASRSNNFRVSHNYAAQEEDNDNDDEVEDEYFIEPPIGKNSGKTHKPSSQNYATRFQSDHHNNNGAHVHPSKFQVTEHSGIRPRKFSKTASNSNPSYWNENGEEDDDNDDGEEEEVWVKMGKDRSSASMEYRDNKYGDRNRNMNSSHHYFNGEDDFSREKKGVKRDNNNSLGEIVSSIKVLADGFVKMEKMKMDMVHEIEKTRMEAEMKRNELLLESQKQIVEAFVKGLADNRKQQQ</sequence>
<evidence type="ECO:0008006" key="6">
    <source>
        <dbReference type="Google" id="ProtNLM"/>
    </source>
</evidence>
<name>A0A9R1W7Y4_LACSA</name>
<feature type="domain" description="MADF" evidence="3">
    <location>
        <begin position="11"/>
        <end position="119"/>
    </location>
</feature>
<dbReference type="PANTHER" id="PTHR31307">
    <property type="entry name" value="TRIHELIX TRANSCRIPTION FACTOR ASIL2"/>
    <property type="match status" value="1"/>
</dbReference>
<evidence type="ECO:0000313" key="5">
    <source>
        <dbReference type="Proteomes" id="UP000235145"/>
    </source>
</evidence>
<feature type="compositionally biased region" description="Acidic residues" evidence="1">
    <location>
        <begin position="280"/>
        <end position="294"/>
    </location>
</feature>
<dbReference type="Gramene" id="rna-gnl|WGS:NBSK|LSAT_3X15241_mrna">
    <property type="protein sequence ID" value="cds-PLY89181.1"/>
    <property type="gene ID" value="gene-LSAT_3X15241"/>
</dbReference>
<dbReference type="InterPro" id="IPR006578">
    <property type="entry name" value="MADF-dom"/>
</dbReference>
<dbReference type="PANTHER" id="PTHR31307:SF43">
    <property type="entry name" value="TRIHELIX TRANSCRIPTION FACTOR ASIL2-LIKE"/>
    <property type="match status" value="1"/>
</dbReference>
<feature type="region of interest" description="Disordered" evidence="1">
    <location>
        <begin position="116"/>
        <end position="155"/>
    </location>
</feature>
<dbReference type="InterPro" id="IPR001005">
    <property type="entry name" value="SANT/Myb"/>
</dbReference>
<feature type="compositionally biased region" description="Basic and acidic residues" evidence="1">
    <location>
        <begin position="334"/>
        <end position="346"/>
    </location>
</feature>
<feature type="compositionally biased region" description="Polar residues" evidence="1">
    <location>
        <begin position="226"/>
        <end position="235"/>
    </location>
</feature>
<dbReference type="Proteomes" id="UP000235145">
    <property type="component" value="Unassembled WGS sequence"/>
</dbReference>
<feature type="domain" description="Myb-like" evidence="2">
    <location>
        <begin position="23"/>
        <end position="83"/>
    </location>
</feature>
<feature type="compositionally biased region" description="Polar residues" evidence="1">
    <location>
        <begin position="267"/>
        <end position="277"/>
    </location>
</feature>
<dbReference type="Gene3D" id="1.10.10.60">
    <property type="entry name" value="Homeodomain-like"/>
    <property type="match status" value="1"/>
</dbReference>
<dbReference type="Pfam" id="PF13837">
    <property type="entry name" value="Myb_DNA-bind_4"/>
    <property type="match status" value="1"/>
</dbReference>
<dbReference type="AlphaFoldDB" id="A0A9R1W7Y4"/>
<evidence type="ECO:0000256" key="1">
    <source>
        <dbReference type="SAM" id="MobiDB-lite"/>
    </source>
</evidence>
<dbReference type="OrthoDB" id="1901794at2759"/>
<dbReference type="PROSITE" id="PS50090">
    <property type="entry name" value="MYB_LIKE"/>
    <property type="match status" value="1"/>
</dbReference>
<dbReference type="InterPro" id="IPR044823">
    <property type="entry name" value="ASIL1/2-like"/>
</dbReference>
<comment type="caution">
    <text evidence="4">The sequence shown here is derived from an EMBL/GenBank/DDBJ whole genome shotgun (WGS) entry which is preliminary data.</text>
</comment>
<gene>
    <name evidence="4" type="ORF">LSAT_V11C300107150</name>
</gene>